<name>J3LYA6_ORYBR</name>
<dbReference type="Proteomes" id="UP000006038">
    <property type="component" value="Chromosome 4"/>
</dbReference>
<evidence type="ECO:0000313" key="1">
    <source>
        <dbReference type="EnsemblPlants" id="OB04G21310.1"/>
    </source>
</evidence>
<evidence type="ECO:0000313" key="2">
    <source>
        <dbReference type="Proteomes" id="UP000006038"/>
    </source>
</evidence>
<keyword evidence="2" id="KW-1185">Reference proteome</keyword>
<dbReference type="AlphaFoldDB" id="J3LYA6"/>
<dbReference type="Gramene" id="OB04G21310.1">
    <property type="protein sequence ID" value="OB04G21310.1"/>
    <property type="gene ID" value="OB04G21310"/>
</dbReference>
<protein>
    <submittedName>
        <fullName evidence="1">Uncharacterized protein</fullName>
    </submittedName>
</protein>
<dbReference type="HOGENOM" id="CLU_3020484_0_0_1"/>
<dbReference type="EnsemblPlants" id="OB04G21310.1">
    <property type="protein sequence ID" value="OB04G21310.1"/>
    <property type="gene ID" value="OB04G21310"/>
</dbReference>
<organism evidence="1">
    <name type="scientific">Oryza brachyantha</name>
    <name type="common">malo sina</name>
    <dbReference type="NCBI Taxonomy" id="4533"/>
    <lineage>
        <taxon>Eukaryota</taxon>
        <taxon>Viridiplantae</taxon>
        <taxon>Streptophyta</taxon>
        <taxon>Embryophyta</taxon>
        <taxon>Tracheophyta</taxon>
        <taxon>Spermatophyta</taxon>
        <taxon>Magnoliopsida</taxon>
        <taxon>Liliopsida</taxon>
        <taxon>Poales</taxon>
        <taxon>Poaceae</taxon>
        <taxon>BOP clade</taxon>
        <taxon>Oryzoideae</taxon>
        <taxon>Oryzeae</taxon>
        <taxon>Oryzinae</taxon>
        <taxon>Oryza</taxon>
    </lineage>
</organism>
<sequence>FTRTWFQLLSLVSAYHRFEHPWFQTLVKVRASCFPDLNRFETITLKQIRIPIPLSL</sequence>
<accession>J3LYA6</accession>
<proteinExistence type="predicted"/>
<reference evidence="1" key="1">
    <citation type="journal article" date="2013" name="Nat. Commun.">
        <title>Whole-genome sequencing of Oryza brachyantha reveals mechanisms underlying Oryza genome evolution.</title>
        <authorList>
            <person name="Chen J."/>
            <person name="Huang Q."/>
            <person name="Gao D."/>
            <person name="Wang J."/>
            <person name="Lang Y."/>
            <person name="Liu T."/>
            <person name="Li B."/>
            <person name="Bai Z."/>
            <person name="Luis Goicoechea J."/>
            <person name="Liang C."/>
            <person name="Chen C."/>
            <person name="Zhang W."/>
            <person name="Sun S."/>
            <person name="Liao Y."/>
            <person name="Zhang X."/>
            <person name="Yang L."/>
            <person name="Song C."/>
            <person name="Wang M."/>
            <person name="Shi J."/>
            <person name="Liu G."/>
            <person name="Liu J."/>
            <person name="Zhou H."/>
            <person name="Zhou W."/>
            <person name="Yu Q."/>
            <person name="An N."/>
            <person name="Chen Y."/>
            <person name="Cai Q."/>
            <person name="Wang B."/>
            <person name="Liu B."/>
            <person name="Min J."/>
            <person name="Huang Y."/>
            <person name="Wu H."/>
            <person name="Li Z."/>
            <person name="Zhang Y."/>
            <person name="Yin Y."/>
            <person name="Song W."/>
            <person name="Jiang J."/>
            <person name="Jackson S.A."/>
            <person name="Wing R.A."/>
            <person name="Wang J."/>
            <person name="Chen M."/>
        </authorList>
    </citation>
    <scope>NUCLEOTIDE SEQUENCE [LARGE SCALE GENOMIC DNA]</scope>
    <source>
        <strain evidence="1">cv. IRGC 101232</strain>
    </source>
</reference>
<reference evidence="1" key="2">
    <citation type="submission" date="2013-04" db="UniProtKB">
        <authorList>
            <consortium name="EnsemblPlants"/>
        </authorList>
    </citation>
    <scope>IDENTIFICATION</scope>
</reference>